<reference evidence="6" key="1">
    <citation type="journal article" date="2023" name="IMA Fungus">
        <title>Comparative genomic study of the Penicillium genus elucidates a diverse pangenome and 15 lateral gene transfer events.</title>
        <authorList>
            <person name="Petersen C."/>
            <person name="Sorensen T."/>
            <person name="Nielsen M.R."/>
            <person name="Sondergaard T.E."/>
            <person name="Sorensen J.L."/>
            <person name="Fitzpatrick D.A."/>
            <person name="Frisvad J.C."/>
            <person name="Nielsen K.L."/>
        </authorList>
    </citation>
    <scope>NUCLEOTIDE SEQUENCE</scope>
    <source>
        <strain evidence="6">IBT 15450</strain>
    </source>
</reference>
<dbReference type="InterPro" id="IPR013025">
    <property type="entry name" value="Ribosomal_uL23-like"/>
</dbReference>
<evidence type="ECO:0000313" key="7">
    <source>
        <dbReference type="Proteomes" id="UP001219568"/>
    </source>
</evidence>
<evidence type="ECO:0000313" key="6">
    <source>
        <dbReference type="EMBL" id="KAJ6043658.1"/>
    </source>
</evidence>
<gene>
    <name evidence="6" type="ORF">N7460_005013</name>
</gene>
<evidence type="ECO:0000256" key="1">
    <source>
        <dbReference type="ARBA" id="ARBA00006700"/>
    </source>
</evidence>
<dbReference type="Proteomes" id="UP001219568">
    <property type="component" value="Unassembled WGS sequence"/>
</dbReference>
<evidence type="ECO:0000256" key="3">
    <source>
        <dbReference type="ARBA" id="ARBA00023274"/>
    </source>
</evidence>
<comment type="caution">
    <text evidence="6">The sequence shown here is derived from an EMBL/GenBank/DDBJ whole genome shotgun (WGS) entry which is preliminary data.</text>
</comment>
<evidence type="ECO:0000256" key="4">
    <source>
        <dbReference type="ARBA" id="ARBA00039977"/>
    </source>
</evidence>
<dbReference type="InterPro" id="IPR012678">
    <property type="entry name" value="Ribosomal_uL23/eL15/eS24_sf"/>
</dbReference>
<dbReference type="EMBL" id="JAQJZL010000004">
    <property type="protein sequence ID" value="KAJ6043658.1"/>
    <property type="molecule type" value="Genomic_DNA"/>
</dbReference>
<sequence length="242" mass="28265">MRSPETPPTTIAQPQHDGAPKQSQTKAQEQGRPKTSPGAGQPPRIDHPAKGKPIYLPQFRIALIRTPKLSPYYAQFRVPLAFNKFDLRDYLQNLYGVGVHGIRSYVQQQPITRITRDGKGYGPWRRPKSQKRMTVELREPFVWPEEPKDFTPWEKEGWETAEKWQIDQQEKDNPKPNKGQEPDQELRDAYAKQAKDLLENNEKWRPTWKGLGLDKVEKTGEFILKNSLPEWYTTHRKSRGRR</sequence>
<keyword evidence="7" id="KW-1185">Reference proteome</keyword>
<keyword evidence="2" id="KW-0689">Ribosomal protein</keyword>
<organism evidence="6 7">
    <name type="scientific">Penicillium canescens</name>
    <dbReference type="NCBI Taxonomy" id="5083"/>
    <lineage>
        <taxon>Eukaryota</taxon>
        <taxon>Fungi</taxon>
        <taxon>Dikarya</taxon>
        <taxon>Ascomycota</taxon>
        <taxon>Pezizomycotina</taxon>
        <taxon>Eurotiomycetes</taxon>
        <taxon>Eurotiomycetidae</taxon>
        <taxon>Eurotiales</taxon>
        <taxon>Aspergillaceae</taxon>
        <taxon>Penicillium</taxon>
    </lineage>
</organism>
<keyword evidence="3" id="KW-0687">Ribonucleoprotein</keyword>
<dbReference type="AlphaFoldDB" id="A0AAD6ICY4"/>
<feature type="region of interest" description="Disordered" evidence="5">
    <location>
        <begin position="1"/>
        <end position="51"/>
    </location>
</feature>
<evidence type="ECO:0000256" key="5">
    <source>
        <dbReference type="SAM" id="MobiDB-lite"/>
    </source>
</evidence>
<dbReference type="GO" id="GO:0003735">
    <property type="term" value="F:structural constituent of ribosome"/>
    <property type="evidence" value="ECO:0007669"/>
    <property type="project" value="InterPro"/>
</dbReference>
<dbReference type="PANTHER" id="PTHR12059:SF5">
    <property type="entry name" value="LARGE RIBOSOMAL SUBUNIT PROTEIN UL23M"/>
    <property type="match status" value="1"/>
</dbReference>
<reference evidence="6" key="2">
    <citation type="submission" date="2023-01" db="EMBL/GenBank/DDBJ databases">
        <authorList>
            <person name="Petersen C."/>
        </authorList>
    </citation>
    <scope>NUCLEOTIDE SEQUENCE</scope>
    <source>
        <strain evidence="6">IBT 15450</strain>
    </source>
</reference>
<feature type="region of interest" description="Disordered" evidence="5">
    <location>
        <begin position="167"/>
        <end position="193"/>
    </location>
</feature>
<dbReference type="SUPFAM" id="SSF54189">
    <property type="entry name" value="Ribosomal proteins S24e, L23 and L15e"/>
    <property type="match status" value="1"/>
</dbReference>
<accession>A0AAD6ICY4</accession>
<protein>
    <recommendedName>
        <fullName evidence="4">Large ribosomal subunit protein uL23m</fullName>
    </recommendedName>
</protein>
<comment type="similarity">
    <text evidence="1">Belongs to the universal ribosomal protein uL23 family.</text>
</comment>
<dbReference type="GO" id="GO:0032543">
    <property type="term" value="P:mitochondrial translation"/>
    <property type="evidence" value="ECO:0007669"/>
    <property type="project" value="TreeGrafter"/>
</dbReference>
<evidence type="ECO:0000256" key="2">
    <source>
        <dbReference type="ARBA" id="ARBA00022980"/>
    </source>
</evidence>
<dbReference type="GO" id="GO:0005762">
    <property type="term" value="C:mitochondrial large ribosomal subunit"/>
    <property type="evidence" value="ECO:0007669"/>
    <property type="project" value="TreeGrafter"/>
</dbReference>
<name>A0AAD6ICY4_PENCN</name>
<dbReference type="Gene3D" id="3.30.70.330">
    <property type="match status" value="1"/>
</dbReference>
<dbReference type="InterPro" id="IPR012677">
    <property type="entry name" value="Nucleotide-bd_a/b_plait_sf"/>
</dbReference>
<proteinExistence type="inferred from homology"/>
<dbReference type="PANTHER" id="PTHR12059">
    <property type="entry name" value="RIBOSOMAL PROTEIN L23-RELATED"/>
    <property type="match status" value="1"/>
</dbReference>
<dbReference type="Pfam" id="PF00276">
    <property type="entry name" value="Ribosomal_L23"/>
    <property type="match status" value="1"/>
</dbReference>